<evidence type="ECO:0000313" key="8">
    <source>
        <dbReference type="Proteomes" id="UP001611383"/>
    </source>
</evidence>
<keyword evidence="5 6" id="KW-0472">Membrane</keyword>
<dbReference type="RefSeq" id="WP_395805761.1">
    <property type="nucleotide sequence ID" value="NZ_CP043494.1"/>
</dbReference>
<evidence type="ECO:0000256" key="2">
    <source>
        <dbReference type="ARBA" id="ARBA00022475"/>
    </source>
</evidence>
<evidence type="ECO:0000256" key="6">
    <source>
        <dbReference type="SAM" id="Phobius"/>
    </source>
</evidence>
<dbReference type="PANTHER" id="PTHR30086:SF20">
    <property type="entry name" value="ARGININE EXPORTER PROTEIN ARGO-RELATED"/>
    <property type="match status" value="1"/>
</dbReference>
<feature type="transmembrane region" description="Helical" evidence="6">
    <location>
        <begin position="115"/>
        <end position="140"/>
    </location>
</feature>
<dbReference type="PANTHER" id="PTHR30086">
    <property type="entry name" value="ARGININE EXPORTER PROTEIN ARGO"/>
    <property type="match status" value="1"/>
</dbReference>
<evidence type="ECO:0000256" key="1">
    <source>
        <dbReference type="ARBA" id="ARBA00004651"/>
    </source>
</evidence>
<keyword evidence="8" id="KW-1185">Reference proteome</keyword>
<dbReference type="Proteomes" id="UP001611383">
    <property type="component" value="Chromosome"/>
</dbReference>
<evidence type="ECO:0000256" key="5">
    <source>
        <dbReference type="ARBA" id="ARBA00023136"/>
    </source>
</evidence>
<feature type="transmembrane region" description="Helical" evidence="6">
    <location>
        <begin position="73"/>
        <end position="95"/>
    </location>
</feature>
<reference evidence="7 8" key="1">
    <citation type="submission" date="2019-08" db="EMBL/GenBank/DDBJ databases">
        <title>Archangium and Cystobacter genomes.</title>
        <authorList>
            <person name="Chen I.-C.K."/>
            <person name="Wielgoss S."/>
        </authorList>
    </citation>
    <scope>NUCLEOTIDE SEQUENCE [LARGE SCALE GENOMIC DNA]</scope>
    <source>
        <strain evidence="7 8">Cbm 6</strain>
    </source>
</reference>
<comment type="subcellular location">
    <subcellularLocation>
        <location evidence="1">Cell membrane</location>
        <topology evidence="1">Multi-pass membrane protein</topology>
    </subcellularLocation>
</comment>
<keyword evidence="3 6" id="KW-0812">Transmembrane</keyword>
<sequence>MRRMNTLITSLVAFSFGFIGSMPLAGPIAVMVFSTSVRRHYGAALRIGFGAALAVSLYAAVAFWGFSTFLAKYPVILPVSHGLSAGVLTVLGVHFARWKLKDEAKPEQEPNRKGLLLGFTIAALNPTLLATWSTAVAFLYSLQLVSFSGLLALPFGAAAGVGVASWQVVFVGLIRRYESHFPRHVLTWGVRVMGLLLIAGGVLAGIKFVQEV</sequence>
<dbReference type="InterPro" id="IPR001123">
    <property type="entry name" value="LeuE-type"/>
</dbReference>
<keyword evidence="2" id="KW-1003">Cell membrane</keyword>
<dbReference type="EMBL" id="CP043494">
    <property type="protein sequence ID" value="WNG48353.1"/>
    <property type="molecule type" value="Genomic_DNA"/>
</dbReference>
<evidence type="ECO:0008006" key="9">
    <source>
        <dbReference type="Google" id="ProtNLM"/>
    </source>
</evidence>
<proteinExistence type="predicted"/>
<feature type="transmembrane region" description="Helical" evidence="6">
    <location>
        <begin position="185"/>
        <end position="206"/>
    </location>
</feature>
<accession>A0ABY9WYY2</accession>
<keyword evidence="4 6" id="KW-1133">Transmembrane helix</keyword>
<evidence type="ECO:0000313" key="7">
    <source>
        <dbReference type="EMBL" id="WNG48353.1"/>
    </source>
</evidence>
<name>A0ABY9WYY2_9BACT</name>
<gene>
    <name evidence="7" type="ORF">F0U60_32675</name>
</gene>
<feature type="transmembrane region" description="Helical" evidence="6">
    <location>
        <begin position="152"/>
        <end position="173"/>
    </location>
</feature>
<evidence type="ECO:0000256" key="4">
    <source>
        <dbReference type="ARBA" id="ARBA00022989"/>
    </source>
</evidence>
<protein>
    <recommendedName>
        <fullName evidence="9">Threonine efflux protein</fullName>
    </recommendedName>
</protein>
<feature type="transmembrane region" description="Helical" evidence="6">
    <location>
        <begin position="45"/>
        <end position="67"/>
    </location>
</feature>
<dbReference type="Pfam" id="PF01810">
    <property type="entry name" value="LysE"/>
    <property type="match status" value="1"/>
</dbReference>
<feature type="transmembrane region" description="Helical" evidence="6">
    <location>
        <begin position="12"/>
        <end position="33"/>
    </location>
</feature>
<evidence type="ECO:0000256" key="3">
    <source>
        <dbReference type="ARBA" id="ARBA00022692"/>
    </source>
</evidence>
<organism evidence="7 8">
    <name type="scientific">Archangium minus</name>
    <dbReference type="NCBI Taxonomy" id="83450"/>
    <lineage>
        <taxon>Bacteria</taxon>
        <taxon>Pseudomonadati</taxon>
        <taxon>Myxococcota</taxon>
        <taxon>Myxococcia</taxon>
        <taxon>Myxococcales</taxon>
        <taxon>Cystobacterineae</taxon>
        <taxon>Archangiaceae</taxon>
        <taxon>Archangium</taxon>
    </lineage>
</organism>